<accession>A0A1I8P3M4</accession>
<dbReference type="InterPro" id="IPR001304">
    <property type="entry name" value="C-type_lectin-like"/>
</dbReference>
<dbReference type="InterPro" id="IPR050111">
    <property type="entry name" value="C-type_lectin/snaclec_domain"/>
</dbReference>
<name>A0A1I8P3M4_STOCA</name>
<feature type="signal peptide" evidence="1">
    <location>
        <begin position="1"/>
        <end position="21"/>
    </location>
</feature>
<keyword evidence="4" id="KW-1185">Reference proteome</keyword>
<dbReference type="SMART" id="SM00034">
    <property type="entry name" value="CLECT"/>
    <property type="match status" value="1"/>
</dbReference>
<feature type="domain" description="C-type lectin" evidence="2">
    <location>
        <begin position="45"/>
        <end position="166"/>
    </location>
</feature>
<dbReference type="SUPFAM" id="SSF56436">
    <property type="entry name" value="C-type lectin-like"/>
    <property type="match status" value="1"/>
</dbReference>
<dbReference type="Gene3D" id="3.10.100.10">
    <property type="entry name" value="Mannose-Binding Protein A, subunit A"/>
    <property type="match status" value="1"/>
</dbReference>
<protein>
    <recommendedName>
        <fullName evidence="2">C-type lectin domain-containing protein</fullName>
    </recommendedName>
</protein>
<feature type="chain" id="PRO_5009325965" description="C-type lectin domain-containing protein" evidence="1">
    <location>
        <begin position="22"/>
        <end position="178"/>
    </location>
</feature>
<dbReference type="KEGG" id="scac:106084180"/>
<dbReference type="InterPro" id="IPR016187">
    <property type="entry name" value="CTDL_fold"/>
</dbReference>
<reference evidence="3" key="1">
    <citation type="submission" date="2020-05" db="UniProtKB">
        <authorList>
            <consortium name="EnsemblMetazoa"/>
        </authorList>
    </citation>
    <scope>IDENTIFICATION</scope>
    <source>
        <strain evidence="3">USDA</strain>
    </source>
</reference>
<dbReference type="Proteomes" id="UP000095300">
    <property type="component" value="Unassembled WGS sequence"/>
</dbReference>
<dbReference type="STRING" id="35570.A0A1I8P3M4"/>
<evidence type="ECO:0000256" key="1">
    <source>
        <dbReference type="SAM" id="SignalP"/>
    </source>
</evidence>
<dbReference type="PANTHER" id="PTHR22803">
    <property type="entry name" value="MANNOSE, PHOSPHOLIPASE, LECTIN RECEPTOR RELATED"/>
    <property type="match status" value="1"/>
</dbReference>
<organism evidence="3 4">
    <name type="scientific">Stomoxys calcitrans</name>
    <name type="common">Stable fly</name>
    <name type="synonym">Conops calcitrans</name>
    <dbReference type="NCBI Taxonomy" id="35570"/>
    <lineage>
        <taxon>Eukaryota</taxon>
        <taxon>Metazoa</taxon>
        <taxon>Ecdysozoa</taxon>
        <taxon>Arthropoda</taxon>
        <taxon>Hexapoda</taxon>
        <taxon>Insecta</taxon>
        <taxon>Pterygota</taxon>
        <taxon>Neoptera</taxon>
        <taxon>Endopterygota</taxon>
        <taxon>Diptera</taxon>
        <taxon>Brachycera</taxon>
        <taxon>Muscomorpha</taxon>
        <taxon>Muscoidea</taxon>
        <taxon>Muscidae</taxon>
        <taxon>Stomoxys</taxon>
    </lineage>
</organism>
<dbReference type="PROSITE" id="PS50041">
    <property type="entry name" value="C_TYPE_LECTIN_2"/>
    <property type="match status" value="1"/>
</dbReference>
<dbReference type="Pfam" id="PF00059">
    <property type="entry name" value="Lectin_C"/>
    <property type="match status" value="1"/>
</dbReference>
<dbReference type="EnsemblMetazoa" id="SCAU004558-RA">
    <property type="protein sequence ID" value="SCAU004558-PA"/>
    <property type="gene ID" value="SCAU004558"/>
</dbReference>
<dbReference type="InterPro" id="IPR016186">
    <property type="entry name" value="C-type_lectin-like/link_sf"/>
</dbReference>
<gene>
    <name evidence="3" type="primary">106084180</name>
</gene>
<dbReference type="VEuPathDB" id="VectorBase:SCAU004558"/>
<keyword evidence="1" id="KW-0732">Signal</keyword>
<dbReference type="CDD" id="cd00037">
    <property type="entry name" value="CLECT"/>
    <property type="match status" value="1"/>
</dbReference>
<evidence type="ECO:0000259" key="2">
    <source>
        <dbReference type="PROSITE" id="PS50041"/>
    </source>
</evidence>
<dbReference type="OrthoDB" id="6340082at2759"/>
<evidence type="ECO:0000313" key="4">
    <source>
        <dbReference type="Proteomes" id="UP000095300"/>
    </source>
</evidence>
<evidence type="ECO:0000313" key="3">
    <source>
        <dbReference type="EnsemblMetazoa" id="SCAU004558-PA"/>
    </source>
</evidence>
<dbReference type="AlphaFoldDB" id="A0A1I8P3M4"/>
<sequence length="178" mass="20294">MAVNFLHIFIILAIWSNVLDARTTKTSTSMQGYPDDLDISGFTKVGKKRYHFGQSKVSWFRANLICRSMGGYLASFENDDELSQVSSYLRNTYPTDRIWWTSGSDLQGEGDFFCYNTGERMKYANWIPGQPDNASGNEHCINLIFKEYKIQMNTADCDEVGYYVCEADKPVNVLLTVV</sequence>
<proteinExistence type="predicted"/>